<reference evidence="1 2" key="1">
    <citation type="submission" date="2019-05" db="EMBL/GenBank/DDBJ databases">
        <title>Another draft genome of Portunus trituberculatus and its Hox gene families provides insights of decapod evolution.</title>
        <authorList>
            <person name="Jeong J.-H."/>
            <person name="Song I."/>
            <person name="Kim S."/>
            <person name="Choi T."/>
            <person name="Kim D."/>
            <person name="Ryu S."/>
            <person name="Kim W."/>
        </authorList>
    </citation>
    <scope>NUCLEOTIDE SEQUENCE [LARGE SCALE GENOMIC DNA]</scope>
    <source>
        <tissue evidence="1">Muscle</tissue>
    </source>
</reference>
<proteinExistence type="predicted"/>
<keyword evidence="2" id="KW-1185">Reference proteome</keyword>
<accession>A0A5B7D846</accession>
<evidence type="ECO:0000313" key="2">
    <source>
        <dbReference type="Proteomes" id="UP000324222"/>
    </source>
</evidence>
<organism evidence="1 2">
    <name type="scientific">Portunus trituberculatus</name>
    <name type="common">Swimming crab</name>
    <name type="synonym">Neptunus trituberculatus</name>
    <dbReference type="NCBI Taxonomy" id="210409"/>
    <lineage>
        <taxon>Eukaryota</taxon>
        <taxon>Metazoa</taxon>
        <taxon>Ecdysozoa</taxon>
        <taxon>Arthropoda</taxon>
        <taxon>Crustacea</taxon>
        <taxon>Multicrustacea</taxon>
        <taxon>Malacostraca</taxon>
        <taxon>Eumalacostraca</taxon>
        <taxon>Eucarida</taxon>
        <taxon>Decapoda</taxon>
        <taxon>Pleocyemata</taxon>
        <taxon>Brachyura</taxon>
        <taxon>Eubrachyura</taxon>
        <taxon>Portunoidea</taxon>
        <taxon>Portunidae</taxon>
        <taxon>Portuninae</taxon>
        <taxon>Portunus</taxon>
    </lineage>
</organism>
<comment type="caution">
    <text evidence="1">The sequence shown here is derived from an EMBL/GenBank/DDBJ whole genome shotgun (WGS) entry which is preliminary data.</text>
</comment>
<dbReference type="EMBL" id="VSRR010000590">
    <property type="protein sequence ID" value="MPC17451.1"/>
    <property type="molecule type" value="Genomic_DNA"/>
</dbReference>
<dbReference type="AlphaFoldDB" id="A0A5B7D846"/>
<name>A0A5B7D846_PORTR</name>
<evidence type="ECO:0000313" key="1">
    <source>
        <dbReference type="EMBL" id="MPC17451.1"/>
    </source>
</evidence>
<dbReference type="Proteomes" id="UP000324222">
    <property type="component" value="Unassembled WGS sequence"/>
</dbReference>
<sequence>MMTPPHIASHRHHHHYYTTSLSPPPPLPCLPLHHQHHHTSSPLLGLETRPRRWNRTPMPTRAAILNFCLPETIPVTSAQPAPDVTSSPRPFILLALTNFHNSIPRAWALNQHVS</sequence>
<protein>
    <submittedName>
        <fullName evidence="1">Uncharacterized protein</fullName>
    </submittedName>
</protein>
<gene>
    <name evidence="1" type="ORF">E2C01_010309</name>
</gene>